<dbReference type="GO" id="GO:0016491">
    <property type="term" value="F:oxidoreductase activity"/>
    <property type="evidence" value="ECO:0007669"/>
    <property type="project" value="UniProtKB-KW"/>
</dbReference>
<dbReference type="PRINTS" id="PR00081">
    <property type="entry name" value="GDHRDH"/>
</dbReference>
<accession>A0A328TWX7</accession>
<evidence type="ECO:0000313" key="3">
    <source>
        <dbReference type="EMBL" id="RAP73581.1"/>
    </source>
</evidence>
<reference evidence="3 4" key="1">
    <citation type="submission" date="2018-06" db="EMBL/GenBank/DDBJ databases">
        <title>Paenibacillus montanisoli sp. nov., isolated from mountain area soil.</title>
        <authorList>
            <person name="Wu M."/>
        </authorList>
    </citation>
    <scope>NUCLEOTIDE SEQUENCE [LARGE SCALE GENOMIC DNA]</scope>
    <source>
        <strain evidence="3 4">RA17</strain>
    </source>
</reference>
<dbReference type="FunFam" id="3.40.50.720:FF:000084">
    <property type="entry name" value="Short-chain dehydrogenase reductase"/>
    <property type="match status" value="1"/>
</dbReference>
<dbReference type="InterPro" id="IPR002347">
    <property type="entry name" value="SDR_fam"/>
</dbReference>
<dbReference type="SUPFAM" id="SSF51735">
    <property type="entry name" value="NAD(P)-binding Rossmann-fold domains"/>
    <property type="match status" value="1"/>
</dbReference>
<comment type="caution">
    <text evidence="3">The sequence shown here is derived from an EMBL/GenBank/DDBJ whole genome shotgun (WGS) entry which is preliminary data.</text>
</comment>
<protein>
    <submittedName>
        <fullName evidence="3">3-oxoacyl-ACP reductase</fullName>
    </submittedName>
</protein>
<dbReference type="EMBL" id="QLUW01000006">
    <property type="protein sequence ID" value="RAP73581.1"/>
    <property type="molecule type" value="Genomic_DNA"/>
</dbReference>
<dbReference type="InterPro" id="IPR036291">
    <property type="entry name" value="NAD(P)-bd_dom_sf"/>
</dbReference>
<sequence length="261" mass="27276">MDLGYRNRTVIVTASSKGLGKASALRISDEGANVVICGRNSETIEAAAAEIRAATGGEVLALRADVSSPSDIEALIASAVERFGRIDGLVCNAGGPPGGTFATITDEQWESAFQLNVMSVVRLVRHALPHFPAEGGRIVYVSSTSIKQPIPGLVLSNSLRLGVQGLIKTLASELAPRQIFINAAAPGRFATDRVRSLDEANASAAGIAYEAQRARSESEIGVGRYGDPAEFARYVAFLASPANSYMTGQALMVDGGLVKAL</sequence>
<comment type="similarity">
    <text evidence="1">Belongs to the short-chain dehydrogenases/reductases (SDR) family.</text>
</comment>
<gene>
    <name evidence="3" type="ORF">DL346_25205</name>
</gene>
<name>A0A328TWX7_9BACL</name>
<keyword evidence="2" id="KW-0560">Oxidoreductase</keyword>
<dbReference type="Pfam" id="PF13561">
    <property type="entry name" value="adh_short_C2"/>
    <property type="match status" value="1"/>
</dbReference>
<keyword evidence="4" id="KW-1185">Reference proteome</keyword>
<evidence type="ECO:0000313" key="4">
    <source>
        <dbReference type="Proteomes" id="UP000249260"/>
    </source>
</evidence>
<dbReference type="Gene3D" id="3.40.50.720">
    <property type="entry name" value="NAD(P)-binding Rossmann-like Domain"/>
    <property type="match status" value="1"/>
</dbReference>
<dbReference type="PANTHER" id="PTHR42879:SF6">
    <property type="entry name" value="NADPH-DEPENDENT REDUCTASE BACG"/>
    <property type="match status" value="1"/>
</dbReference>
<dbReference type="OrthoDB" id="9803333at2"/>
<dbReference type="PANTHER" id="PTHR42879">
    <property type="entry name" value="3-OXOACYL-(ACYL-CARRIER-PROTEIN) REDUCTASE"/>
    <property type="match status" value="1"/>
</dbReference>
<dbReference type="AlphaFoldDB" id="A0A328TWX7"/>
<dbReference type="InterPro" id="IPR050259">
    <property type="entry name" value="SDR"/>
</dbReference>
<evidence type="ECO:0000256" key="1">
    <source>
        <dbReference type="ARBA" id="ARBA00006484"/>
    </source>
</evidence>
<organism evidence="3 4">
    <name type="scientific">Paenibacillus montanisoli</name>
    <dbReference type="NCBI Taxonomy" id="2081970"/>
    <lineage>
        <taxon>Bacteria</taxon>
        <taxon>Bacillati</taxon>
        <taxon>Bacillota</taxon>
        <taxon>Bacilli</taxon>
        <taxon>Bacillales</taxon>
        <taxon>Paenibacillaceae</taxon>
        <taxon>Paenibacillus</taxon>
    </lineage>
</organism>
<dbReference type="CDD" id="cd05344">
    <property type="entry name" value="BKR_like_SDR_like"/>
    <property type="match status" value="1"/>
</dbReference>
<dbReference type="GO" id="GO:0008206">
    <property type="term" value="P:bile acid metabolic process"/>
    <property type="evidence" value="ECO:0007669"/>
    <property type="project" value="UniProtKB-ARBA"/>
</dbReference>
<dbReference type="RefSeq" id="WP_112885164.1">
    <property type="nucleotide sequence ID" value="NZ_QLUW01000006.1"/>
</dbReference>
<proteinExistence type="inferred from homology"/>
<evidence type="ECO:0000256" key="2">
    <source>
        <dbReference type="ARBA" id="ARBA00023002"/>
    </source>
</evidence>
<dbReference type="Proteomes" id="UP000249260">
    <property type="component" value="Unassembled WGS sequence"/>
</dbReference>